<dbReference type="Gene3D" id="3.10.450.150">
    <property type="entry name" value="enterococcus faecalis protein"/>
    <property type="match status" value="1"/>
</dbReference>
<reference evidence="1 2" key="1">
    <citation type="submission" date="2016-10" db="EMBL/GenBank/DDBJ databases">
        <authorList>
            <person name="de Groot N.N."/>
        </authorList>
    </citation>
    <scope>NUCLEOTIDE SEQUENCE [LARGE SCALE GENOMIC DNA]</scope>
    <source>
        <strain evidence="1 2">YAD2003</strain>
    </source>
</reference>
<name>A0A1H6IGS7_RUMFL</name>
<accession>A0A1H6IGS7</accession>
<dbReference type="EMBL" id="FNWV01000002">
    <property type="protein sequence ID" value="SEH48592.1"/>
    <property type="molecule type" value="Genomic_DNA"/>
</dbReference>
<organism evidence="1 2">
    <name type="scientific">Ruminococcus flavefaciens</name>
    <dbReference type="NCBI Taxonomy" id="1265"/>
    <lineage>
        <taxon>Bacteria</taxon>
        <taxon>Bacillati</taxon>
        <taxon>Bacillota</taxon>
        <taxon>Clostridia</taxon>
        <taxon>Eubacteriales</taxon>
        <taxon>Oscillospiraceae</taxon>
        <taxon>Ruminococcus</taxon>
    </lineage>
</organism>
<gene>
    <name evidence="1" type="ORF">SAMN02910265_00996</name>
</gene>
<protein>
    <recommendedName>
        <fullName evidence="3">DUF960 domain-containing protein</fullName>
    </recommendedName>
</protein>
<evidence type="ECO:0008006" key="3">
    <source>
        <dbReference type="Google" id="ProtNLM"/>
    </source>
</evidence>
<sequence>MFNNERYLTCGVDSTIPLELQLFLWECVEHMPAPKDYLQVFELSPLGSMQSIVHISEEPEYRKVYMIPSDTPITEKLYIIDDDDHSTMLLASEY</sequence>
<evidence type="ECO:0000313" key="2">
    <source>
        <dbReference type="Proteomes" id="UP000183190"/>
    </source>
</evidence>
<dbReference type="Pfam" id="PF06124">
    <property type="entry name" value="DUF960"/>
    <property type="match status" value="1"/>
</dbReference>
<evidence type="ECO:0000313" key="1">
    <source>
        <dbReference type="EMBL" id="SEH48592.1"/>
    </source>
</evidence>
<dbReference type="OrthoDB" id="1756859at2"/>
<dbReference type="InterPro" id="IPR009303">
    <property type="entry name" value="DUF960"/>
</dbReference>
<dbReference type="AlphaFoldDB" id="A0A1H6IGS7"/>
<dbReference type="Proteomes" id="UP000183190">
    <property type="component" value="Unassembled WGS sequence"/>
</dbReference>
<proteinExistence type="predicted"/>
<dbReference type="RefSeq" id="WP_074714805.1">
    <property type="nucleotide sequence ID" value="NZ_FNWV01000002.1"/>
</dbReference>